<evidence type="ECO:0000313" key="3">
    <source>
        <dbReference type="Proteomes" id="UP001479436"/>
    </source>
</evidence>
<proteinExistence type="predicted"/>
<dbReference type="InterPro" id="IPR023213">
    <property type="entry name" value="CAT-like_dom_sf"/>
</dbReference>
<dbReference type="InterPro" id="IPR050317">
    <property type="entry name" value="Plant_Fungal_Acyltransferase"/>
</dbReference>
<comment type="caution">
    <text evidence="2">The sequence shown here is derived from an EMBL/GenBank/DDBJ whole genome shotgun (WGS) entry which is preliminary data.</text>
</comment>
<protein>
    <recommendedName>
        <fullName evidence="4">Transferase</fullName>
    </recommendedName>
</protein>
<dbReference type="Proteomes" id="UP001479436">
    <property type="component" value="Unassembled WGS sequence"/>
</dbReference>
<dbReference type="PANTHER" id="PTHR31642:SF310">
    <property type="entry name" value="FATTY ALCOHOL:CAFFEOYL-COA ACYLTRANSFERASE"/>
    <property type="match status" value="1"/>
</dbReference>
<evidence type="ECO:0000313" key="2">
    <source>
        <dbReference type="EMBL" id="KAK9694437.1"/>
    </source>
</evidence>
<sequence length="448" mass="49677">MDKINRYELSDIDKGGLSKIVKAFIFYELQPTSDVDKLISSLTEGVRNATRQLPFLAGDIQVDDSGKLYIMTPQESKLDITVRRFGSTQHKSLSTLAKNSFSPKDLDPTLLLPEEPADKKQACALQLSLIEGGLILGLRINHAVGDWSSIDRFLSLICQSSKAHQECSKMPTYTPDLNRSPYNTPAIDPSISRQDFLDRLPLFNVIEKSQFKMKPPPPSVSGIYKISESTIQQLKAQCAPYLSGVDYITSYDCISALIWTSITRARLHLHPEKTNSQSRFVHPIDVRSRDPENETSEKYFGNAVIGTQAGPLTAQTLVSDGDRGLAAAATLIRQSVNFISLSSIKAMTALTASLSSTEMLSLHADFTEMDMFMNSWYSGSAEQYEIGGALVPVAFRLSSAMMGACAVLLPNFSKGATRVFEVLIHLTVEEHELLRQDEEFLKYFEILV</sequence>
<name>A0ABR2VQU6_9FUNG</name>
<dbReference type="EMBL" id="JASJQH010008200">
    <property type="protein sequence ID" value="KAK9694437.1"/>
    <property type="molecule type" value="Genomic_DNA"/>
</dbReference>
<organism evidence="2 3">
    <name type="scientific">Basidiobolus ranarum</name>
    <dbReference type="NCBI Taxonomy" id="34480"/>
    <lineage>
        <taxon>Eukaryota</taxon>
        <taxon>Fungi</taxon>
        <taxon>Fungi incertae sedis</taxon>
        <taxon>Zoopagomycota</taxon>
        <taxon>Entomophthoromycotina</taxon>
        <taxon>Basidiobolomycetes</taxon>
        <taxon>Basidiobolales</taxon>
        <taxon>Basidiobolaceae</taxon>
        <taxon>Basidiobolus</taxon>
    </lineage>
</organism>
<evidence type="ECO:0008006" key="4">
    <source>
        <dbReference type="Google" id="ProtNLM"/>
    </source>
</evidence>
<gene>
    <name evidence="2" type="ORF">K7432_013421</name>
</gene>
<dbReference type="Gene3D" id="3.30.559.10">
    <property type="entry name" value="Chloramphenicol acetyltransferase-like domain"/>
    <property type="match status" value="2"/>
</dbReference>
<dbReference type="Pfam" id="PF02458">
    <property type="entry name" value="Transferase"/>
    <property type="match status" value="1"/>
</dbReference>
<accession>A0ABR2VQU6</accession>
<reference evidence="2 3" key="1">
    <citation type="submission" date="2023-04" db="EMBL/GenBank/DDBJ databases">
        <title>Genome of Basidiobolus ranarum AG-B5.</title>
        <authorList>
            <person name="Stajich J.E."/>
            <person name="Carter-House D."/>
            <person name="Gryganskyi A."/>
        </authorList>
    </citation>
    <scope>NUCLEOTIDE SEQUENCE [LARGE SCALE GENOMIC DNA]</scope>
    <source>
        <strain evidence="2 3">AG-B5</strain>
    </source>
</reference>
<keyword evidence="3" id="KW-1185">Reference proteome</keyword>
<evidence type="ECO:0000256" key="1">
    <source>
        <dbReference type="ARBA" id="ARBA00022679"/>
    </source>
</evidence>
<keyword evidence="1" id="KW-0808">Transferase</keyword>
<dbReference type="PANTHER" id="PTHR31642">
    <property type="entry name" value="TRICHOTHECENE 3-O-ACETYLTRANSFERASE"/>
    <property type="match status" value="1"/>
</dbReference>